<evidence type="ECO:0000313" key="2">
    <source>
        <dbReference type="Proteomes" id="UP001062846"/>
    </source>
</evidence>
<proteinExistence type="predicted"/>
<accession>A0ACC0NGQ6</accession>
<evidence type="ECO:0000313" key="1">
    <source>
        <dbReference type="EMBL" id="KAI8551927.1"/>
    </source>
</evidence>
<protein>
    <submittedName>
        <fullName evidence="1">Uncharacterized protein</fullName>
    </submittedName>
</protein>
<dbReference type="Proteomes" id="UP001062846">
    <property type="component" value="Chromosome 6"/>
</dbReference>
<dbReference type="EMBL" id="CM046393">
    <property type="protein sequence ID" value="KAI8551927.1"/>
    <property type="molecule type" value="Genomic_DNA"/>
</dbReference>
<gene>
    <name evidence="1" type="ORF">RHMOL_Rhmol06G0225300</name>
</gene>
<comment type="caution">
    <text evidence="1">The sequence shown here is derived from an EMBL/GenBank/DDBJ whole genome shotgun (WGS) entry which is preliminary data.</text>
</comment>
<keyword evidence="2" id="KW-1185">Reference proteome</keyword>
<reference evidence="1" key="1">
    <citation type="submission" date="2022-02" db="EMBL/GenBank/DDBJ databases">
        <title>Plant Genome Project.</title>
        <authorList>
            <person name="Zhang R.-G."/>
        </authorList>
    </citation>
    <scope>NUCLEOTIDE SEQUENCE</scope>
    <source>
        <strain evidence="1">AT1</strain>
    </source>
</reference>
<organism evidence="1 2">
    <name type="scientific">Rhododendron molle</name>
    <name type="common">Chinese azalea</name>
    <name type="synonym">Azalea mollis</name>
    <dbReference type="NCBI Taxonomy" id="49168"/>
    <lineage>
        <taxon>Eukaryota</taxon>
        <taxon>Viridiplantae</taxon>
        <taxon>Streptophyta</taxon>
        <taxon>Embryophyta</taxon>
        <taxon>Tracheophyta</taxon>
        <taxon>Spermatophyta</taxon>
        <taxon>Magnoliopsida</taxon>
        <taxon>eudicotyledons</taxon>
        <taxon>Gunneridae</taxon>
        <taxon>Pentapetalae</taxon>
        <taxon>asterids</taxon>
        <taxon>Ericales</taxon>
        <taxon>Ericaceae</taxon>
        <taxon>Ericoideae</taxon>
        <taxon>Rhodoreae</taxon>
        <taxon>Rhododendron</taxon>
    </lineage>
</organism>
<name>A0ACC0NGQ6_RHOML</name>
<sequence>MAKVLELRGAQIESDNQMAIKFSVSELDPPWSVMAVVFDIRRIYQEEEFSCAWINREANELAHVVASEALRGVLPANWVSSPSVGVLSILDRNASLSL</sequence>